<reference evidence="1" key="1">
    <citation type="submission" date="2022-07" db="EMBL/GenBank/DDBJ databases">
        <title>Prevotella copri.</title>
        <authorList>
            <person name="Yang C."/>
        </authorList>
    </citation>
    <scope>NUCLEOTIDE SEQUENCE</scope>
    <source>
        <strain evidence="1">HF2107</strain>
    </source>
</reference>
<proteinExistence type="predicted"/>
<dbReference type="EMBL" id="JANDWZ010000052">
    <property type="protein sequence ID" value="MCP9565780.1"/>
    <property type="molecule type" value="Genomic_DNA"/>
</dbReference>
<evidence type="ECO:0000313" key="2">
    <source>
        <dbReference type="Proteomes" id="UP001205531"/>
    </source>
</evidence>
<gene>
    <name evidence="1" type="ORF">NNC64_14735</name>
</gene>
<protein>
    <submittedName>
        <fullName evidence="1">Uncharacterized protein</fullName>
    </submittedName>
</protein>
<accession>A0AAW5IQK4</accession>
<dbReference type="AlphaFoldDB" id="A0AAW5IQK4"/>
<dbReference type="Proteomes" id="UP001205531">
    <property type="component" value="Unassembled WGS sequence"/>
</dbReference>
<evidence type="ECO:0000313" key="1">
    <source>
        <dbReference type="EMBL" id="MCP9565780.1"/>
    </source>
</evidence>
<dbReference type="RefSeq" id="WP_254953945.1">
    <property type="nucleotide sequence ID" value="NZ_JANDWY010000049.1"/>
</dbReference>
<organism evidence="1 2">
    <name type="scientific">Segatella copri</name>
    <dbReference type="NCBI Taxonomy" id="165179"/>
    <lineage>
        <taxon>Bacteria</taxon>
        <taxon>Pseudomonadati</taxon>
        <taxon>Bacteroidota</taxon>
        <taxon>Bacteroidia</taxon>
        <taxon>Bacteroidales</taxon>
        <taxon>Prevotellaceae</taxon>
        <taxon>Segatella</taxon>
    </lineage>
</organism>
<sequence>MENFKKDVATFPMLKADFQKRHENFRKFSELCFHLSIDILDLTEGMDNPVLHQFGKRLLDISALPEKQRKAELMKL</sequence>
<comment type="caution">
    <text evidence="1">The sequence shown here is derived from an EMBL/GenBank/DDBJ whole genome shotgun (WGS) entry which is preliminary data.</text>
</comment>
<name>A0AAW5IQK4_9BACT</name>